<sequence>MNGLSIPQSGSFFGFSIEMSVANQLIGKNSTTLFVPFLNLMNIIAERAGAVHIRVGGNTQETAYMVDSLPNGEFLEKDHEDASNPVRSRRYLVVYA</sequence>
<reference evidence="1" key="1">
    <citation type="submission" date="2022-08" db="EMBL/GenBank/DDBJ databases">
        <title>Genome Sequence of Pycnoporus sanguineus.</title>
        <authorList>
            <person name="Buettner E."/>
        </authorList>
    </citation>
    <scope>NUCLEOTIDE SEQUENCE</scope>
    <source>
        <strain evidence="1">CG-C14</strain>
    </source>
</reference>
<evidence type="ECO:0000313" key="2">
    <source>
        <dbReference type="Proteomes" id="UP001144978"/>
    </source>
</evidence>
<gene>
    <name evidence="1" type="ORF">NUW54_g10382</name>
</gene>
<accession>A0ACC1P0R4</accession>
<dbReference type="Proteomes" id="UP001144978">
    <property type="component" value="Unassembled WGS sequence"/>
</dbReference>
<organism evidence="1 2">
    <name type="scientific">Trametes sanguinea</name>
    <dbReference type="NCBI Taxonomy" id="158606"/>
    <lineage>
        <taxon>Eukaryota</taxon>
        <taxon>Fungi</taxon>
        <taxon>Dikarya</taxon>
        <taxon>Basidiomycota</taxon>
        <taxon>Agaricomycotina</taxon>
        <taxon>Agaricomycetes</taxon>
        <taxon>Polyporales</taxon>
        <taxon>Polyporaceae</taxon>
        <taxon>Trametes</taxon>
    </lineage>
</organism>
<proteinExistence type="predicted"/>
<comment type="caution">
    <text evidence="1">The sequence shown here is derived from an EMBL/GenBank/DDBJ whole genome shotgun (WGS) entry which is preliminary data.</text>
</comment>
<name>A0ACC1P0R4_9APHY</name>
<evidence type="ECO:0000313" key="1">
    <source>
        <dbReference type="EMBL" id="KAJ2984773.1"/>
    </source>
</evidence>
<keyword evidence="2" id="KW-1185">Reference proteome</keyword>
<protein>
    <submittedName>
        <fullName evidence="1">Uncharacterized protein</fullName>
    </submittedName>
</protein>
<dbReference type="EMBL" id="JANSHE010003729">
    <property type="protein sequence ID" value="KAJ2984773.1"/>
    <property type="molecule type" value="Genomic_DNA"/>
</dbReference>